<evidence type="ECO:0000313" key="9">
    <source>
        <dbReference type="Proteomes" id="UP000676194"/>
    </source>
</evidence>
<dbReference type="PANTHER" id="PTHR48073:SF2">
    <property type="entry name" value="O-SUCCINYLBENZOATE SYNTHASE"/>
    <property type="match status" value="1"/>
</dbReference>
<sequence>MKIIEIQAYLVRIPLKKEIRHASHSRTSTDNVIVRCKLEDGTLGFGEGVPREYVTGESAESVLEHLKAGKLEEYLEDWVNYETAVRKIEKIPFPAIAGDHRDCQGNAARAAFELALLDAYGKVFKRPVSHVTEILTPNLYEPKATVRYSGAITSAKGFKAKLAGWKMRLYGFKQVKVKVGIAGYDDVERLRAIRSRLGTKIDVRLDANEAWSVQETPQKIRELEPFGITSVEQPVAHENIEGLAAIRSQIKTPLMFDESLCSLVDAQRAIDHKLCDLFNLRISKCGGFIRTLRLAELAMNCGLGYQLGCQVGETAVLSAGGRHFASSVKGIRYWEGSYDSHLVKEALGTRDITFGYGGKAPALEGPGLGIEIDPAALDRVTLRKEVLFVR</sequence>
<dbReference type="Gene3D" id="3.20.20.120">
    <property type="entry name" value="Enolase-like C-terminal domain"/>
    <property type="match status" value="1"/>
</dbReference>
<reference evidence="8" key="1">
    <citation type="submission" date="2021-05" db="EMBL/GenBank/DDBJ databases">
        <title>Complete genome sequence of the cellulolytic planctomycete Telmatocola sphagniphila SP2T and characterization of the first cellulase from planctomycetes.</title>
        <authorList>
            <person name="Rakitin A.L."/>
            <person name="Beletsky A.V."/>
            <person name="Naumoff D.G."/>
            <person name="Kulichevskaya I.S."/>
            <person name="Mardanov A.V."/>
            <person name="Ravin N.V."/>
            <person name="Dedysh S.N."/>
        </authorList>
    </citation>
    <scope>NUCLEOTIDE SEQUENCE</scope>
    <source>
        <strain evidence="8">SP2T</strain>
    </source>
</reference>
<evidence type="ECO:0000256" key="6">
    <source>
        <dbReference type="RuleBase" id="RU366006"/>
    </source>
</evidence>
<comment type="cofactor">
    <cofactor evidence="5 6">
        <name>Mg(2+)</name>
        <dbReference type="ChEBI" id="CHEBI:18420"/>
    </cofactor>
    <text evidence="5 6">Binds 1 Mg(2+) ion per subunit.</text>
</comment>
<dbReference type="EC" id="5.1.1.-" evidence="6"/>
<dbReference type="EMBL" id="CP074694">
    <property type="protein sequence ID" value="QVL34500.1"/>
    <property type="molecule type" value="Genomic_DNA"/>
</dbReference>
<feature type="binding site" evidence="5">
    <location>
        <position position="257"/>
    </location>
    <ligand>
        <name>Mg(2+)</name>
        <dbReference type="ChEBI" id="CHEBI:18420"/>
    </ligand>
</feature>
<dbReference type="SUPFAM" id="SSF54826">
    <property type="entry name" value="Enolase N-terminal domain-like"/>
    <property type="match status" value="1"/>
</dbReference>
<dbReference type="InterPro" id="IPR034603">
    <property type="entry name" value="Dipeptide_epimerase"/>
</dbReference>
<keyword evidence="4 6" id="KW-0413">Isomerase</keyword>
<dbReference type="InterPro" id="IPR029017">
    <property type="entry name" value="Enolase-like_N"/>
</dbReference>
<evidence type="ECO:0000259" key="7">
    <source>
        <dbReference type="SMART" id="SM00922"/>
    </source>
</evidence>
<dbReference type="AlphaFoldDB" id="A0A8E6B975"/>
<dbReference type="GO" id="GO:0046872">
    <property type="term" value="F:metal ion binding"/>
    <property type="evidence" value="ECO:0007669"/>
    <property type="project" value="UniProtKB-KW"/>
</dbReference>
<dbReference type="PANTHER" id="PTHR48073">
    <property type="entry name" value="O-SUCCINYLBENZOATE SYNTHASE-RELATED"/>
    <property type="match status" value="1"/>
</dbReference>
<evidence type="ECO:0000256" key="1">
    <source>
        <dbReference type="ARBA" id="ARBA00008031"/>
    </source>
</evidence>
<protein>
    <recommendedName>
        <fullName evidence="6">Dipeptide epimerase</fullName>
        <ecNumber evidence="6">5.1.1.-</ecNumber>
    </recommendedName>
</protein>
<keyword evidence="9" id="KW-1185">Reference proteome</keyword>
<dbReference type="RefSeq" id="WP_213499549.1">
    <property type="nucleotide sequence ID" value="NZ_CP074694.1"/>
</dbReference>
<evidence type="ECO:0000256" key="2">
    <source>
        <dbReference type="ARBA" id="ARBA00022723"/>
    </source>
</evidence>
<dbReference type="InterPro" id="IPR029065">
    <property type="entry name" value="Enolase_C-like"/>
</dbReference>
<keyword evidence="3 5" id="KW-0460">Magnesium</keyword>
<evidence type="ECO:0000256" key="5">
    <source>
        <dbReference type="PIRSR" id="PIRSR634603-3"/>
    </source>
</evidence>
<accession>A0A8E6B975</accession>
<dbReference type="InterPro" id="IPR013341">
    <property type="entry name" value="Mandelate_racemase_N_dom"/>
</dbReference>
<dbReference type="InterPro" id="IPR036849">
    <property type="entry name" value="Enolase-like_C_sf"/>
</dbReference>
<gene>
    <name evidence="8" type="ORF">KIH39_11505</name>
</gene>
<organism evidence="8 9">
    <name type="scientific">Telmatocola sphagniphila</name>
    <dbReference type="NCBI Taxonomy" id="1123043"/>
    <lineage>
        <taxon>Bacteria</taxon>
        <taxon>Pseudomonadati</taxon>
        <taxon>Planctomycetota</taxon>
        <taxon>Planctomycetia</taxon>
        <taxon>Gemmatales</taxon>
        <taxon>Gemmataceae</taxon>
    </lineage>
</organism>
<dbReference type="Pfam" id="PF02746">
    <property type="entry name" value="MR_MLE_N"/>
    <property type="match status" value="1"/>
</dbReference>
<feature type="domain" description="Mandelate racemase/muconate lactonizing enzyme C-terminal" evidence="7">
    <location>
        <begin position="159"/>
        <end position="253"/>
    </location>
</feature>
<feature type="binding site" evidence="5">
    <location>
        <position position="206"/>
    </location>
    <ligand>
        <name>Mg(2+)</name>
        <dbReference type="ChEBI" id="CHEBI:18420"/>
    </ligand>
</feature>
<comment type="similarity">
    <text evidence="1 6">Belongs to the mandelate racemase/muconate lactonizing enzyme family.</text>
</comment>
<dbReference type="Pfam" id="PF13378">
    <property type="entry name" value="MR_MLE_C"/>
    <property type="match status" value="1"/>
</dbReference>
<dbReference type="SFLD" id="SFLDG00180">
    <property type="entry name" value="muconate_cycloisomerase"/>
    <property type="match status" value="1"/>
</dbReference>
<dbReference type="Proteomes" id="UP000676194">
    <property type="component" value="Chromosome"/>
</dbReference>
<dbReference type="SFLD" id="SFLDS00001">
    <property type="entry name" value="Enolase"/>
    <property type="match status" value="1"/>
</dbReference>
<evidence type="ECO:0000256" key="3">
    <source>
        <dbReference type="ARBA" id="ARBA00022842"/>
    </source>
</evidence>
<dbReference type="SMART" id="SM00922">
    <property type="entry name" value="MR_MLE"/>
    <property type="match status" value="1"/>
</dbReference>
<dbReference type="GO" id="GO:0006518">
    <property type="term" value="P:peptide metabolic process"/>
    <property type="evidence" value="ECO:0007669"/>
    <property type="project" value="UniProtKB-ARBA"/>
</dbReference>
<proteinExistence type="inferred from homology"/>
<evidence type="ECO:0000256" key="4">
    <source>
        <dbReference type="ARBA" id="ARBA00023235"/>
    </source>
</evidence>
<name>A0A8E6B975_9BACT</name>
<dbReference type="KEGG" id="tsph:KIH39_11505"/>
<keyword evidence="2 5" id="KW-0479">Metal-binding</keyword>
<dbReference type="InterPro" id="IPR013342">
    <property type="entry name" value="Mandelate_racemase_C"/>
</dbReference>
<dbReference type="Gene3D" id="3.30.390.10">
    <property type="entry name" value="Enolase-like, N-terminal domain"/>
    <property type="match status" value="1"/>
</dbReference>
<dbReference type="CDD" id="cd03319">
    <property type="entry name" value="L-Ala-DL-Glu_epimerase"/>
    <property type="match status" value="1"/>
</dbReference>
<evidence type="ECO:0000313" key="8">
    <source>
        <dbReference type="EMBL" id="QVL34500.1"/>
    </source>
</evidence>
<dbReference type="GO" id="GO:0016855">
    <property type="term" value="F:racemase and epimerase activity, acting on amino acids and derivatives"/>
    <property type="evidence" value="ECO:0007669"/>
    <property type="project" value="UniProtKB-UniRule"/>
</dbReference>
<dbReference type="SUPFAM" id="SSF51604">
    <property type="entry name" value="Enolase C-terminal domain-like"/>
    <property type="match status" value="1"/>
</dbReference>
<feature type="binding site" evidence="5">
    <location>
        <position position="232"/>
    </location>
    <ligand>
        <name>Mg(2+)</name>
        <dbReference type="ChEBI" id="CHEBI:18420"/>
    </ligand>
</feature>